<keyword evidence="2" id="KW-1185">Reference proteome</keyword>
<dbReference type="Proteomes" id="UP001154282">
    <property type="component" value="Unassembled WGS sequence"/>
</dbReference>
<dbReference type="AlphaFoldDB" id="A0AAV0SAD0"/>
<protein>
    <submittedName>
        <fullName evidence="1">Uncharacterized protein</fullName>
    </submittedName>
</protein>
<organism evidence="1 2">
    <name type="scientific">Linum tenue</name>
    <dbReference type="NCBI Taxonomy" id="586396"/>
    <lineage>
        <taxon>Eukaryota</taxon>
        <taxon>Viridiplantae</taxon>
        <taxon>Streptophyta</taxon>
        <taxon>Embryophyta</taxon>
        <taxon>Tracheophyta</taxon>
        <taxon>Spermatophyta</taxon>
        <taxon>Magnoliopsida</taxon>
        <taxon>eudicotyledons</taxon>
        <taxon>Gunneridae</taxon>
        <taxon>Pentapetalae</taxon>
        <taxon>rosids</taxon>
        <taxon>fabids</taxon>
        <taxon>Malpighiales</taxon>
        <taxon>Linaceae</taxon>
        <taxon>Linum</taxon>
    </lineage>
</organism>
<reference evidence="1" key="1">
    <citation type="submission" date="2022-08" db="EMBL/GenBank/DDBJ databases">
        <authorList>
            <person name="Gutierrez-Valencia J."/>
        </authorList>
    </citation>
    <scope>NUCLEOTIDE SEQUENCE</scope>
</reference>
<name>A0AAV0SAD0_9ROSI</name>
<evidence type="ECO:0000313" key="2">
    <source>
        <dbReference type="Proteomes" id="UP001154282"/>
    </source>
</evidence>
<comment type="caution">
    <text evidence="1">The sequence shown here is derived from an EMBL/GenBank/DDBJ whole genome shotgun (WGS) entry which is preliminary data.</text>
</comment>
<dbReference type="EMBL" id="CAMGYJ010000011">
    <property type="protein sequence ID" value="CAI0629171.1"/>
    <property type="molecule type" value="Genomic_DNA"/>
</dbReference>
<evidence type="ECO:0000313" key="1">
    <source>
        <dbReference type="EMBL" id="CAI0629171.1"/>
    </source>
</evidence>
<gene>
    <name evidence="1" type="ORF">LITE_LOCUS51905</name>
</gene>
<sequence length="142" mass="15824">MAMLCSAFNLGSRLVVGNGGLYFGPLSPYSTRPERIGPLKKRSRLETQIPDRISRETAFPSLNLFPGENFPENLNSHNRGKMDGKLEISIDKLPVKRLEAIEQNCTERFPTYVVGGGEELNAVPVDLLAVRYLDYSFCSSLD</sequence>
<proteinExistence type="predicted"/>
<accession>A0AAV0SAD0</accession>